<keyword evidence="4 5" id="KW-0539">Nucleus</keyword>
<dbReference type="Proteomes" id="UP001055712">
    <property type="component" value="Unassembled WGS sequence"/>
</dbReference>
<dbReference type="GO" id="GO:0003690">
    <property type="term" value="F:double-stranded DNA binding"/>
    <property type="evidence" value="ECO:0007669"/>
    <property type="project" value="InterPro"/>
</dbReference>
<dbReference type="InterPro" id="IPR040453">
    <property type="entry name" value="Mnd1_HTH"/>
</dbReference>
<evidence type="ECO:0000313" key="9">
    <source>
        <dbReference type="EMBL" id="KAI3429264.1"/>
    </source>
</evidence>
<evidence type="ECO:0000313" key="10">
    <source>
        <dbReference type="Proteomes" id="UP001055712"/>
    </source>
</evidence>
<protein>
    <recommendedName>
        <fullName evidence="5">Meiotic nuclear division protein 1 homolog</fullName>
    </recommendedName>
</protein>
<proteinExistence type="inferred from homology"/>
<evidence type="ECO:0000256" key="3">
    <source>
        <dbReference type="ARBA" id="ARBA00023054"/>
    </source>
</evidence>
<dbReference type="PIRSF" id="PIRSF026991">
    <property type="entry name" value="Mnd1"/>
    <property type="match status" value="1"/>
</dbReference>
<dbReference type="InterPro" id="IPR040661">
    <property type="entry name" value="LZ3wCH"/>
</dbReference>
<evidence type="ECO:0000256" key="6">
    <source>
        <dbReference type="SAM" id="Coils"/>
    </source>
</evidence>
<keyword evidence="3 6" id="KW-0175">Coiled coil</keyword>
<comment type="subcellular location">
    <subcellularLocation>
        <location evidence="1 5">Nucleus</location>
    </subcellularLocation>
</comment>
<feature type="domain" description="Leucine zipper with capping helix" evidence="8">
    <location>
        <begin position="161"/>
        <end position="216"/>
    </location>
</feature>
<dbReference type="AlphaFoldDB" id="A0A9D4YW15"/>
<evidence type="ECO:0000259" key="7">
    <source>
        <dbReference type="Pfam" id="PF03962"/>
    </source>
</evidence>
<comment type="similarity">
    <text evidence="2 5">Belongs to the MND1 family.</text>
</comment>
<evidence type="ECO:0000256" key="4">
    <source>
        <dbReference type="ARBA" id="ARBA00023242"/>
    </source>
</evidence>
<keyword evidence="10" id="KW-1185">Reference proteome</keyword>
<name>A0A9D4YW15_CHLVU</name>
<evidence type="ECO:0000256" key="2">
    <source>
        <dbReference type="ARBA" id="ARBA00005981"/>
    </source>
</evidence>
<accession>A0A9D4YW15</accession>
<dbReference type="GO" id="GO:0007131">
    <property type="term" value="P:reciprocal meiotic recombination"/>
    <property type="evidence" value="ECO:0007669"/>
    <property type="project" value="InterPro"/>
</dbReference>
<reference evidence="9" key="1">
    <citation type="journal article" date="2019" name="Plant J.">
        <title>Chlorella vulgaris genome assembly and annotation reveals the molecular basis for metabolic acclimation to high light conditions.</title>
        <authorList>
            <person name="Cecchin M."/>
            <person name="Marcolungo L."/>
            <person name="Rossato M."/>
            <person name="Girolomoni L."/>
            <person name="Cosentino E."/>
            <person name="Cuine S."/>
            <person name="Li-Beisson Y."/>
            <person name="Delledonne M."/>
            <person name="Ballottari M."/>
        </authorList>
    </citation>
    <scope>NUCLEOTIDE SEQUENCE</scope>
    <source>
        <strain evidence="9">211/11P</strain>
    </source>
</reference>
<feature type="domain" description="Mnd1 HTH" evidence="7">
    <location>
        <begin position="26"/>
        <end position="84"/>
    </location>
</feature>
<comment type="caution">
    <text evidence="9">The sequence shown here is derived from an EMBL/GenBank/DDBJ whole genome shotgun (WGS) entry which is preliminary data.</text>
</comment>
<comment type="function">
    <text evidence="5">Required for proper homologous chromosome pairing and efficient cross-over and intragenic recombination during meiosis.</text>
</comment>
<evidence type="ECO:0000256" key="1">
    <source>
        <dbReference type="ARBA" id="ARBA00004123"/>
    </source>
</evidence>
<dbReference type="Pfam" id="PF03962">
    <property type="entry name" value="Mnd1"/>
    <property type="match status" value="1"/>
</dbReference>
<dbReference type="Pfam" id="PF18517">
    <property type="entry name" value="LZ3wCH"/>
    <property type="match status" value="1"/>
</dbReference>
<dbReference type="OrthoDB" id="273345at2759"/>
<evidence type="ECO:0000256" key="5">
    <source>
        <dbReference type="PIRNR" id="PIRNR026991"/>
    </source>
</evidence>
<organism evidence="9 10">
    <name type="scientific">Chlorella vulgaris</name>
    <name type="common">Green alga</name>
    <dbReference type="NCBI Taxonomy" id="3077"/>
    <lineage>
        <taxon>Eukaryota</taxon>
        <taxon>Viridiplantae</taxon>
        <taxon>Chlorophyta</taxon>
        <taxon>core chlorophytes</taxon>
        <taxon>Trebouxiophyceae</taxon>
        <taxon>Chlorellales</taxon>
        <taxon>Chlorellaceae</taxon>
        <taxon>Chlorella clade</taxon>
        <taxon>Chlorella</taxon>
    </lineage>
</organism>
<reference evidence="9" key="2">
    <citation type="submission" date="2020-11" db="EMBL/GenBank/DDBJ databases">
        <authorList>
            <person name="Cecchin M."/>
            <person name="Marcolungo L."/>
            <person name="Rossato M."/>
            <person name="Girolomoni L."/>
            <person name="Cosentino E."/>
            <person name="Cuine S."/>
            <person name="Li-Beisson Y."/>
            <person name="Delledonne M."/>
            <person name="Ballottari M."/>
        </authorList>
    </citation>
    <scope>NUCLEOTIDE SEQUENCE</scope>
    <source>
        <strain evidence="9">211/11P</strain>
        <tissue evidence="9">Whole cell</tissue>
    </source>
</reference>
<sequence length="219" mass="24398">MAGRHGGRYTMAKRKGMSLEEKRQTLLDVFHSSKDIFSLKEVEKQGSARGVVLQSVKEVLQSLVDDDLVHGEKIGTSNFFWSFPSEAAVKLDAQLAAAATRLKAKQAEREALEKQVVASRAGKEDSEERQQLGAQLAALQAEVAAQVEELAEYAGNDPDRYDNLKEASKLACDSANRWIDNAEALRDWLKKKFEGRGSEIDNLFRENGIKEDAEYLKLP</sequence>
<dbReference type="GO" id="GO:0005634">
    <property type="term" value="C:nucleus"/>
    <property type="evidence" value="ECO:0007669"/>
    <property type="project" value="UniProtKB-SubCell"/>
</dbReference>
<feature type="coiled-coil region" evidence="6">
    <location>
        <begin position="88"/>
        <end position="156"/>
    </location>
</feature>
<dbReference type="InterPro" id="IPR005647">
    <property type="entry name" value="Mnd1"/>
</dbReference>
<dbReference type="EMBL" id="SIDB01000008">
    <property type="protein sequence ID" value="KAI3429264.1"/>
    <property type="molecule type" value="Genomic_DNA"/>
</dbReference>
<gene>
    <name evidence="9" type="ORF">D9Q98_005361</name>
</gene>
<evidence type="ECO:0000259" key="8">
    <source>
        <dbReference type="Pfam" id="PF18517"/>
    </source>
</evidence>